<accession>A0A2T7NMN4</accession>
<organism evidence="1 2">
    <name type="scientific">Pomacea canaliculata</name>
    <name type="common">Golden apple snail</name>
    <dbReference type="NCBI Taxonomy" id="400727"/>
    <lineage>
        <taxon>Eukaryota</taxon>
        <taxon>Metazoa</taxon>
        <taxon>Spiralia</taxon>
        <taxon>Lophotrochozoa</taxon>
        <taxon>Mollusca</taxon>
        <taxon>Gastropoda</taxon>
        <taxon>Caenogastropoda</taxon>
        <taxon>Architaenioglossa</taxon>
        <taxon>Ampullarioidea</taxon>
        <taxon>Ampullariidae</taxon>
        <taxon>Pomacea</taxon>
    </lineage>
</organism>
<evidence type="ECO:0000313" key="2">
    <source>
        <dbReference type="Proteomes" id="UP000245119"/>
    </source>
</evidence>
<evidence type="ECO:0000313" key="1">
    <source>
        <dbReference type="EMBL" id="PVD22423.1"/>
    </source>
</evidence>
<proteinExistence type="predicted"/>
<keyword evidence="2" id="KW-1185">Reference proteome</keyword>
<sequence length="254" mass="27950">MRSEGKPGGSPGHNIARCALARVTVRGVLSQTCKRLRTRTQKHGSVWPRRLSRWNTRGEGQSSIESFIGGALKSLQFNPKMSSSHGLQLSAAPHRHAPLRQPHVQVDFRRCRTICGLHAHWTVTDSQRAVCRSGFTSSSCLVRAVGQLAVIDSLAVRQDGWACPPSEAGWLAGLVAGLACLCLLHEIKPRSFNSRPPRRVFIFASPGRLLNGLNFTHVRNSASFLVSSLLLVPFRVEKLTWMKSSIVDQKCLTA</sequence>
<dbReference type="EMBL" id="PZQS01000011">
    <property type="protein sequence ID" value="PVD22423.1"/>
    <property type="molecule type" value="Genomic_DNA"/>
</dbReference>
<comment type="caution">
    <text evidence="1">The sequence shown here is derived from an EMBL/GenBank/DDBJ whole genome shotgun (WGS) entry which is preliminary data.</text>
</comment>
<reference evidence="1 2" key="1">
    <citation type="submission" date="2018-04" db="EMBL/GenBank/DDBJ databases">
        <title>The genome of golden apple snail Pomacea canaliculata provides insight into stress tolerance and invasive adaptation.</title>
        <authorList>
            <person name="Liu C."/>
            <person name="Liu B."/>
            <person name="Ren Y."/>
            <person name="Zhang Y."/>
            <person name="Wang H."/>
            <person name="Li S."/>
            <person name="Jiang F."/>
            <person name="Yin L."/>
            <person name="Zhang G."/>
            <person name="Qian W."/>
            <person name="Fan W."/>
        </authorList>
    </citation>
    <scope>NUCLEOTIDE SEQUENCE [LARGE SCALE GENOMIC DNA]</scope>
    <source>
        <strain evidence="1">SZHN2017</strain>
        <tissue evidence="1">Muscle</tissue>
    </source>
</reference>
<name>A0A2T7NMN4_POMCA</name>
<dbReference type="Proteomes" id="UP000245119">
    <property type="component" value="Linkage Group LG11"/>
</dbReference>
<gene>
    <name evidence="1" type="ORF">C0Q70_18235</name>
</gene>
<dbReference type="AlphaFoldDB" id="A0A2T7NMN4"/>
<protein>
    <submittedName>
        <fullName evidence="1">Uncharacterized protein</fullName>
    </submittedName>
</protein>